<feature type="transmembrane region" description="Helical" evidence="10">
    <location>
        <begin position="160"/>
        <end position="176"/>
    </location>
</feature>
<dbReference type="GO" id="GO:0043772">
    <property type="term" value="F:acyl-phosphate glycerol-3-phosphate acyltransferase activity"/>
    <property type="evidence" value="ECO:0007669"/>
    <property type="project" value="UniProtKB-UniRule"/>
</dbReference>
<sequence>MTVVVLALGYLLGSLPTGLLVVRALTGQDIRAAGSGNIGTVNVYRVAGLWASILVLAVDMLKGAVPVILARMWGQPAETQVAGGLAAIAGHNWSLFLRFGGGKGIATSFGVLLAISPPVGFVAAAVWGVVVAVTRYASLGSLLGMISVPVTMWWRREPAPHLVFGLITLTFALYRHRANVARLVSGTELRITDKPRGS</sequence>
<keyword evidence="11" id="KW-0012">Acyltransferase</keyword>
<dbReference type="NCBIfam" id="TIGR00023">
    <property type="entry name" value="glycerol-3-phosphate 1-O-acyltransferase PlsY"/>
    <property type="match status" value="1"/>
</dbReference>
<dbReference type="SMART" id="SM01207">
    <property type="entry name" value="G3P_acyltransf"/>
    <property type="match status" value="1"/>
</dbReference>
<comment type="pathway">
    <text evidence="10">Lipid metabolism; phospholipid metabolism.</text>
</comment>
<evidence type="ECO:0000256" key="4">
    <source>
        <dbReference type="ARBA" id="ARBA00022692"/>
    </source>
</evidence>
<evidence type="ECO:0000256" key="7">
    <source>
        <dbReference type="ARBA" id="ARBA00023136"/>
    </source>
</evidence>
<comment type="function">
    <text evidence="10">Catalyzes the transfer of an acyl group from acyl-phosphate (acyl-PO(4)) to glycerol-3-phosphate (G3P) to form lysophosphatidic acid (LPA). This enzyme utilizes acyl-phosphate as fatty acyl donor, but not acyl-CoA or acyl-ACP.</text>
</comment>
<evidence type="ECO:0000313" key="12">
    <source>
        <dbReference type="Proteomes" id="UP000319353"/>
    </source>
</evidence>
<keyword evidence="7 10" id="KW-0472">Membrane</keyword>
<comment type="subcellular location">
    <subcellularLocation>
        <location evidence="10">Cell membrane</location>
        <topology evidence="10">Multi-pass membrane protein</topology>
    </subcellularLocation>
</comment>
<evidence type="ECO:0000256" key="9">
    <source>
        <dbReference type="ARBA" id="ARBA00023264"/>
    </source>
</evidence>
<dbReference type="PANTHER" id="PTHR30309:SF0">
    <property type="entry name" value="GLYCEROL-3-PHOSPHATE ACYLTRANSFERASE-RELATED"/>
    <property type="match status" value="1"/>
</dbReference>
<comment type="similarity">
    <text evidence="10">Belongs to the PlsY family.</text>
</comment>
<keyword evidence="1 10" id="KW-1003">Cell membrane</keyword>
<evidence type="ECO:0000256" key="10">
    <source>
        <dbReference type="HAMAP-Rule" id="MF_01043"/>
    </source>
</evidence>
<keyword evidence="3 10" id="KW-0808">Transferase</keyword>
<protein>
    <recommendedName>
        <fullName evidence="10">Glycerol-3-phosphate acyltransferase</fullName>
    </recommendedName>
    <alternativeName>
        <fullName evidence="10">Acyl-PO4 G3P acyltransferase</fullName>
    </alternativeName>
    <alternativeName>
        <fullName evidence="10">Acyl-phosphate--glycerol-3-phosphate acyltransferase</fullName>
    </alternativeName>
    <alternativeName>
        <fullName evidence="10">G3P acyltransferase</fullName>
        <shortName evidence="10">GPAT</shortName>
        <ecNumber evidence="10">2.3.1.275</ecNumber>
    </alternativeName>
    <alternativeName>
        <fullName evidence="10">Lysophosphatidic acid synthase</fullName>
        <shortName evidence="10">LPA synthase</shortName>
    </alternativeName>
</protein>
<keyword evidence="2 10" id="KW-0444">Lipid biosynthesis</keyword>
<keyword evidence="9 10" id="KW-1208">Phospholipid metabolism</keyword>
<organism evidence="11 12">
    <name type="scientific">Candidatus Segetimicrobium genomatis</name>
    <dbReference type="NCBI Taxonomy" id="2569760"/>
    <lineage>
        <taxon>Bacteria</taxon>
        <taxon>Bacillati</taxon>
        <taxon>Candidatus Sysuimicrobiota</taxon>
        <taxon>Candidatus Sysuimicrobiia</taxon>
        <taxon>Candidatus Sysuimicrobiales</taxon>
        <taxon>Candidatus Segetimicrobiaceae</taxon>
        <taxon>Candidatus Segetimicrobium</taxon>
    </lineage>
</organism>
<dbReference type="GO" id="GO:0008654">
    <property type="term" value="P:phospholipid biosynthetic process"/>
    <property type="evidence" value="ECO:0007669"/>
    <property type="project" value="UniProtKB-UniRule"/>
</dbReference>
<dbReference type="Proteomes" id="UP000319353">
    <property type="component" value="Unassembled WGS sequence"/>
</dbReference>
<evidence type="ECO:0000256" key="8">
    <source>
        <dbReference type="ARBA" id="ARBA00023209"/>
    </source>
</evidence>
<evidence type="ECO:0000256" key="1">
    <source>
        <dbReference type="ARBA" id="ARBA00022475"/>
    </source>
</evidence>
<comment type="subunit">
    <text evidence="10">Probably interacts with PlsX.</text>
</comment>
<dbReference type="GO" id="GO:0005886">
    <property type="term" value="C:plasma membrane"/>
    <property type="evidence" value="ECO:0007669"/>
    <property type="project" value="UniProtKB-SubCell"/>
</dbReference>
<proteinExistence type="inferred from homology"/>
<dbReference type="InterPro" id="IPR003811">
    <property type="entry name" value="G3P_acylTferase_PlsY"/>
</dbReference>
<dbReference type="EMBL" id="VBAL01000011">
    <property type="protein sequence ID" value="TMJ06595.1"/>
    <property type="molecule type" value="Genomic_DNA"/>
</dbReference>
<dbReference type="PANTHER" id="PTHR30309">
    <property type="entry name" value="INNER MEMBRANE PROTEIN YGIH"/>
    <property type="match status" value="1"/>
</dbReference>
<dbReference type="UniPathway" id="UPA00085"/>
<feature type="transmembrane region" description="Helical" evidence="10">
    <location>
        <begin position="105"/>
        <end position="129"/>
    </location>
</feature>
<evidence type="ECO:0000256" key="2">
    <source>
        <dbReference type="ARBA" id="ARBA00022516"/>
    </source>
</evidence>
<evidence type="ECO:0000256" key="6">
    <source>
        <dbReference type="ARBA" id="ARBA00023098"/>
    </source>
</evidence>
<feature type="transmembrane region" description="Helical" evidence="10">
    <location>
        <begin position="48"/>
        <end position="69"/>
    </location>
</feature>
<dbReference type="Pfam" id="PF02660">
    <property type="entry name" value="G3P_acyltransf"/>
    <property type="match status" value="1"/>
</dbReference>
<dbReference type="HAMAP" id="MF_01043">
    <property type="entry name" value="PlsY"/>
    <property type="match status" value="1"/>
</dbReference>
<dbReference type="EC" id="2.3.1.275" evidence="10"/>
<comment type="caution">
    <text evidence="11">The sequence shown here is derived from an EMBL/GenBank/DDBJ whole genome shotgun (WGS) entry which is preliminary data.</text>
</comment>
<accession>A0A537LF13</accession>
<evidence type="ECO:0000313" key="11">
    <source>
        <dbReference type="EMBL" id="TMJ06595.1"/>
    </source>
</evidence>
<keyword evidence="4 10" id="KW-0812">Transmembrane</keyword>
<keyword evidence="6 10" id="KW-0443">Lipid metabolism</keyword>
<name>A0A537LF13_9BACT</name>
<evidence type="ECO:0000256" key="3">
    <source>
        <dbReference type="ARBA" id="ARBA00022679"/>
    </source>
</evidence>
<gene>
    <name evidence="10 11" type="primary">plsY</name>
    <name evidence="11" type="ORF">E6H01_01155</name>
</gene>
<keyword evidence="5 10" id="KW-1133">Transmembrane helix</keyword>
<reference evidence="11 12" key="1">
    <citation type="journal article" date="2019" name="Nat. Microbiol.">
        <title>Mediterranean grassland soil C-N compound turnover is dependent on rainfall and depth, and is mediated by genomically divergent microorganisms.</title>
        <authorList>
            <person name="Diamond S."/>
            <person name="Andeer P.F."/>
            <person name="Li Z."/>
            <person name="Crits-Christoph A."/>
            <person name="Burstein D."/>
            <person name="Anantharaman K."/>
            <person name="Lane K.R."/>
            <person name="Thomas B.C."/>
            <person name="Pan C."/>
            <person name="Northen T.R."/>
            <person name="Banfield J.F."/>
        </authorList>
    </citation>
    <scope>NUCLEOTIDE SEQUENCE [LARGE SCALE GENOMIC DNA]</scope>
    <source>
        <strain evidence="11">NP_4</strain>
    </source>
</reference>
<comment type="catalytic activity">
    <reaction evidence="10">
        <text>an acyl phosphate + sn-glycerol 3-phosphate = a 1-acyl-sn-glycero-3-phosphate + phosphate</text>
        <dbReference type="Rhea" id="RHEA:34075"/>
        <dbReference type="ChEBI" id="CHEBI:43474"/>
        <dbReference type="ChEBI" id="CHEBI:57597"/>
        <dbReference type="ChEBI" id="CHEBI:57970"/>
        <dbReference type="ChEBI" id="CHEBI:59918"/>
        <dbReference type="EC" id="2.3.1.275"/>
    </reaction>
</comment>
<keyword evidence="8 10" id="KW-0594">Phospholipid biosynthesis</keyword>
<feature type="transmembrane region" description="Helical" evidence="10">
    <location>
        <begin position="81"/>
        <end position="99"/>
    </location>
</feature>
<evidence type="ECO:0000256" key="5">
    <source>
        <dbReference type="ARBA" id="ARBA00022989"/>
    </source>
</evidence>
<dbReference type="AlphaFoldDB" id="A0A537LF13"/>